<dbReference type="PANTHER" id="PTHR33204:SF18">
    <property type="entry name" value="TRANSCRIPTIONAL REGULATORY PROTEIN"/>
    <property type="match status" value="1"/>
</dbReference>
<feature type="region of interest" description="Disordered" evidence="4">
    <location>
        <begin position="308"/>
        <end position="335"/>
    </location>
</feature>
<evidence type="ECO:0000259" key="5">
    <source>
        <dbReference type="PROSITE" id="PS51118"/>
    </source>
</evidence>
<protein>
    <submittedName>
        <fullName evidence="6">Helix-turn-helix transcriptional regulator</fullName>
    </submittedName>
</protein>
<feature type="domain" description="HTH hxlR-type" evidence="5">
    <location>
        <begin position="16"/>
        <end position="115"/>
    </location>
</feature>
<evidence type="ECO:0000256" key="1">
    <source>
        <dbReference type="ARBA" id="ARBA00023015"/>
    </source>
</evidence>
<dbReference type="SUPFAM" id="SSF46785">
    <property type="entry name" value="Winged helix' DNA-binding domain"/>
    <property type="match status" value="2"/>
</dbReference>
<evidence type="ECO:0000313" key="6">
    <source>
        <dbReference type="EMBL" id="QNG53747.1"/>
    </source>
</evidence>
<dbReference type="Pfam" id="PF01638">
    <property type="entry name" value="HxlR"/>
    <property type="match status" value="2"/>
</dbReference>
<dbReference type="Proteomes" id="UP000515728">
    <property type="component" value="Chromosome"/>
</dbReference>
<name>A0A7G7MLT6_9PSEU</name>
<sequence>MPDDVRGRQIVLPEGGPNALALASQILASEWNLWILARAMAGDRRFSDWIRHGEISNSVLSGGLAMLTDLGLFRREAYQTNPVRHSYELTPRGRATWPALVGIWAWESRWGTVPGRPGFDIVHLPCGRVLDPCTECAACGAEIAGRHLRMTVGPSGGWLRSIPEVANRRRSRSTGVTAGEFPETMVLIGDRWSWAVVGAAFRGVTRHSEFVQFLGGPIPTITERLRTFCEIGVMQAVPDAERPDWFDYRLTSKGRAFLPVVLQTVEWGQRNFRSPEGRALVIRHEKCGRVVHPQLACRGCDRPVRLDDLGTSPAGRGGADPVPGISPVPGPRPAA</sequence>
<dbReference type="KEGG" id="ppel:H6H00_07365"/>
<keyword evidence="2" id="KW-0238">DNA-binding</keyword>
<organism evidence="6 7">
    <name type="scientific">Pseudonocardia petroleophila</name>
    <dbReference type="NCBI Taxonomy" id="37331"/>
    <lineage>
        <taxon>Bacteria</taxon>
        <taxon>Bacillati</taxon>
        <taxon>Actinomycetota</taxon>
        <taxon>Actinomycetes</taxon>
        <taxon>Pseudonocardiales</taxon>
        <taxon>Pseudonocardiaceae</taxon>
        <taxon>Pseudonocardia</taxon>
    </lineage>
</organism>
<evidence type="ECO:0000256" key="3">
    <source>
        <dbReference type="ARBA" id="ARBA00023163"/>
    </source>
</evidence>
<dbReference type="InterPro" id="IPR036390">
    <property type="entry name" value="WH_DNA-bd_sf"/>
</dbReference>
<feature type="compositionally biased region" description="Pro residues" evidence="4">
    <location>
        <begin position="324"/>
        <end position="335"/>
    </location>
</feature>
<keyword evidence="3" id="KW-0804">Transcription</keyword>
<keyword evidence="7" id="KW-1185">Reference proteome</keyword>
<dbReference type="PROSITE" id="PS51118">
    <property type="entry name" value="HTH_HXLR"/>
    <property type="match status" value="2"/>
</dbReference>
<proteinExistence type="predicted"/>
<feature type="domain" description="HTH hxlR-type" evidence="5">
    <location>
        <begin position="178"/>
        <end position="276"/>
    </location>
</feature>
<dbReference type="PANTHER" id="PTHR33204">
    <property type="entry name" value="TRANSCRIPTIONAL REGULATOR, MARR FAMILY"/>
    <property type="match status" value="1"/>
</dbReference>
<dbReference type="EMBL" id="CP060131">
    <property type="protein sequence ID" value="QNG53747.1"/>
    <property type="molecule type" value="Genomic_DNA"/>
</dbReference>
<reference evidence="6 7" key="1">
    <citation type="submission" date="2020-08" db="EMBL/GenBank/DDBJ databases">
        <authorList>
            <person name="Mo P."/>
        </authorList>
    </citation>
    <scope>NUCLEOTIDE SEQUENCE [LARGE SCALE GENOMIC DNA]</scope>
    <source>
        <strain evidence="6 7">CGMCC 4.1532</strain>
    </source>
</reference>
<dbReference type="InterPro" id="IPR002577">
    <property type="entry name" value="HTH_HxlR"/>
</dbReference>
<evidence type="ECO:0000313" key="7">
    <source>
        <dbReference type="Proteomes" id="UP000515728"/>
    </source>
</evidence>
<accession>A0A7G7MLT6</accession>
<gene>
    <name evidence="6" type="ORF">H6H00_07365</name>
</gene>
<dbReference type="AlphaFoldDB" id="A0A7G7MLT6"/>
<dbReference type="RefSeq" id="WP_185720573.1">
    <property type="nucleotide sequence ID" value="NZ_BAAAWI010000001.1"/>
</dbReference>
<evidence type="ECO:0000256" key="4">
    <source>
        <dbReference type="SAM" id="MobiDB-lite"/>
    </source>
</evidence>
<evidence type="ECO:0000256" key="2">
    <source>
        <dbReference type="ARBA" id="ARBA00023125"/>
    </source>
</evidence>
<dbReference type="Gene3D" id="1.10.10.10">
    <property type="entry name" value="Winged helix-like DNA-binding domain superfamily/Winged helix DNA-binding domain"/>
    <property type="match status" value="2"/>
</dbReference>
<dbReference type="GO" id="GO:0003677">
    <property type="term" value="F:DNA binding"/>
    <property type="evidence" value="ECO:0007669"/>
    <property type="project" value="UniProtKB-KW"/>
</dbReference>
<keyword evidence="1" id="KW-0805">Transcription regulation</keyword>
<dbReference type="InterPro" id="IPR036388">
    <property type="entry name" value="WH-like_DNA-bd_sf"/>
</dbReference>